<protein>
    <recommendedName>
        <fullName evidence="4">Proteasome assembly chaperone 3</fullName>
    </recommendedName>
</protein>
<evidence type="ECO:0008006" key="4">
    <source>
        <dbReference type="Google" id="ProtNLM"/>
    </source>
</evidence>
<feature type="region of interest" description="Disordered" evidence="1">
    <location>
        <begin position="1"/>
        <end position="25"/>
    </location>
</feature>
<dbReference type="AlphaFoldDB" id="A0AAD2FVF6"/>
<evidence type="ECO:0000313" key="2">
    <source>
        <dbReference type="EMBL" id="CAJ1953999.1"/>
    </source>
</evidence>
<feature type="compositionally biased region" description="Polar residues" evidence="1">
    <location>
        <begin position="12"/>
        <end position="25"/>
    </location>
</feature>
<gene>
    <name evidence="2" type="ORF">CYCCA115_LOCUS14597</name>
</gene>
<comment type="caution">
    <text evidence="2">The sequence shown here is derived from an EMBL/GenBank/DDBJ whole genome shotgun (WGS) entry which is preliminary data.</text>
</comment>
<dbReference type="InterPro" id="IPR053720">
    <property type="entry name" value="Psm_Assembly_Chaperone"/>
</dbReference>
<dbReference type="InterPro" id="IPR018788">
    <property type="entry name" value="Proteasome_assmbl_chp_3"/>
</dbReference>
<reference evidence="2" key="1">
    <citation type="submission" date="2023-08" db="EMBL/GenBank/DDBJ databases">
        <authorList>
            <person name="Audoor S."/>
            <person name="Bilcke G."/>
        </authorList>
    </citation>
    <scope>NUCLEOTIDE SEQUENCE</scope>
</reference>
<dbReference type="PANTHER" id="PTHR31051:SF1">
    <property type="entry name" value="PROTEASOME ASSEMBLY CHAPERONE 3"/>
    <property type="match status" value="1"/>
</dbReference>
<name>A0AAD2FVF6_9STRA</name>
<dbReference type="Pfam" id="PF10178">
    <property type="entry name" value="PAC3"/>
    <property type="match status" value="1"/>
</dbReference>
<proteinExistence type="predicted"/>
<keyword evidence="3" id="KW-1185">Reference proteome</keyword>
<organism evidence="2 3">
    <name type="scientific">Cylindrotheca closterium</name>
    <dbReference type="NCBI Taxonomy" id="2856"/>
    <lineage>
        <taxon>Eukaryota</taxon>
        <taxon>Sar</taxon>
        <taxon>Stramenopiles</taxon>
        <taxon>Ochrophyta</taxon>
        <taxon>Bacillariophyta</taxon>
        <taxon>Bacillariophyceae</taxon>
        <taxon>Bacillariophycidae</taxon>
        <taxon>Bacillariales</taxon>
        <taxon>Bacillariaceae</taxon>
        <taxon>Cylindrotheca</taxon>
    </lineage>
</organism>
<feature type="compositionally biased region" description="Basic and acidic residues" evidence="1">
    <location>
        <begin position="1"/>
        <end position="10"/>
    </location>
</feature>
<evidence type="ECO:0000256" key="1">
    <source>
        <dbReference type="SAM" id="MobiDB-lite"/>
    </source>
</evidence>
<evidence type="ECO:0000313" key="3">
    <source>
        <dbReference type="Proteomes" id="UP001295423"/>
    </source>
</evidence>
<accession>A0AAD2FVF6</accession>
<dbReference type="EMBL" id="CAKOGP040001847">
    <property type="protein sequence ID" value="CAJ1953999.1"/>
    <property type="molecule type" value="Genomic_DNA"/>
</dbReference>
<dbReference type="PANTHER" id="PTHR31051">
    <property type="entry name" value="PROTEASOME ASSEMBLY CHAPERONE 3"/>
    <property type="match status" value="1"/>
</dbReference>
<dbReference type="Gene3D" id="3.30.230.90">
    <property type="match status" value="1"/>
</dbReference>
<sequence length="166" mass="18493">MASTKEEESLSKALQQTELSSPPSTATTVLRARPEFLPASISRSFVILGVETDAWVQIFADRIMVGVTQMDRKVGNWCLCQAEQSEVNHKSIDYSINTVLGDRKDAMIGVYARRITELVIERQLIPGSNYMAVFLGISLKDKGTDREMFQQVVNVLVDLIAEALKL</sequence>
<dbReference type="Proteomes" id="UP001295423">
    <property type="component" value="Unassembled WGS sequence"/>
</dbReference>
<dbReference type="GO" id="GO:0043248">
    <property type="term" value="P:proteasome assembly"/>
    <property type="evidence" value="ECO:0007669"/>
    <property type="project" value="InterPro"/>
</dbReference>